<name>A0A0E9VJI7_ANGAN</name>
<reference evidence="1" key="1">
    <citation type="submission" date="2014-11" db="EMBL/GenBank/DDBJ databases">
        <authorList>
            <person name="Amaro Gonzalez C."/>
        </authorList>
    </citation>
    <scope>NUCLEOTIDE SEQUENCE</scope>
</reference>
<organism evidence="1">
    <name type="scientific">Anguilla anguilla</name>
    <name type="common">European freshwater eel</name>
    <name type="synonym">Muraena anguilla</name>
    <dbReference type="NCBI Taxonomy" id="7936"/>
    <lineage>
        <taxon>Eukaryota</taxon>
        <taxon>Metazoa</taxon>
        <taxon>Chordata</taxon>
        <taxon>Craniata</taxon>
        <taxon>Vertebrata</taxon>
        <taxon>Euteleostomi</taxon>
        <taxon>Actinopterygii</taxon>
        <taxon>Neopterygii</taxon>
        <taxon>Teleostei</taxon>
        <taxon>Anguilliformes</taxon>
        <taxon>Anguillidae</taxon>
        <taxon>Anguilla</taxon>
    </lineage>
</organism>
<dbReference type="EMBL" id="GBXM01031194">
    <property type="protein sequence ID" value="JAH77383.1"/>
    <property type="molecule type" value="Transcribed_RNA"/>
</dbReference>
<sequence length="25" mass="2733">MIPGVDGLAPYRGRCQATPCELKEK</sequence>
<proteinExistence type="predicted"/>
<reference evidence="1" key="2">
    <citation type="journal article" date="2015" name="Fish Shellfish Immunol.">
        <title>Early steps in the European eel (Anguilla anguilla)-Vibrio vulnificus interaction in the gills: Role of the RtxA13 toxin.</title>
        <authorList>
            <person name="Callol A."/>
            <person name="Pajuelo D."/>
            <person name="Ebbesson L."/>
            <person name="Teles M."/>
            <person name="MacKenzie S."/>
            <person name="Amaro C."/>
        </authorList>
    </citation>
    <scope>NUCLEOTIDE SEQUENCE</scope>
</reference>
<dbReference type="AlphaFoldDB" id="A0A0E9VJI7"/>
<accession>A0A0E9VJI7</accession>
<protein>
    <submittedName>
        <fullName evidence="1">Uncharacterized protein</fullName>
    </submittedName>
</protein>
<evidence type="ECO:0000313" key="1">
    <source>
        <dbReference type="EMBL" id="JAH77383.1"/>
    </source>
</evidence>